<evidence type="ECO:0000313" key="2">
    <source>
        <dbReference type="Proteomes" id="UP000029879"/>
    </source>
</evidence>
<name>A0AB34P3U0_9XANT</name>
<evidence type="ECO:0008006" key="3">
    <source>
        <dbReference type="Google" id="ProtNLM"/>
    </source>
</evidence>
<evidence type="ECO:0000313" key="1">
    <source>
        <dbReference type="EMBL" id="KGK56257.1"/>
    </source>
</evidence>
<accession>A0AB34P3U0</accession>
<organism evidence="1 2">
    <name type="scientific">Xanthomonas cannabis pv. phaseoli</name>
    <dbReference type="NCBI Taxonomy" id="1885902"/>
    <lineage>
        <taxon>Bacteria</taxon>
        <taxon>Pseudomonadati</taxon>
        <taxon>Pseudomonadota</taxon>
        <taxon>Gammaproteobacteria</taxon>
        <taxon>Lysobacterales</taxon>
        <taxon>Lysobacteraceae</taxon>
        <taxon>Xanthomonas</taxon>
    </lineage>
</organism>
<proteinExistence type="predicted"/>
<comment type="caution">
    <text evidence="1">The sequence shown here is derived from an EMBL/GenBank/DDBJ whole genome shotgun (WGS) entry which is preliminary data.</text>
</comment>
<sequence length="70" mass="8056">MPVSLLFDLIFGDGVDPNGKDKITLNHHFKSCVRENQSLHRKPRLEKLLNPRRNELKIDDFTALFIGHGC</sequence>
<dbReference type="AlphaFoldDB" id="A0AB34P3U0"/>
<gene>
    <name evidence="1" type="ORF">NC00_18770</name>
</gene>
<reference evidence="1 2" key="1">
    <citation type="submission" date="2014-10" db="EMBL/GenBank/DDBJ databases">
        <title>Genome sequence of a Xanthomonas strain that is pathogenic on beans.</title>
        <authorList>
            <person name="Aritua V."/>
            <person name="Sapp M."/>
            <person name="Harrison J."/>
            <person name="Smith J."/>
            <person name="Studholme D."/>
        </authorList>
    </citation>
    <scope>NUCLEOTIDE SEQUENCE [LARGE SCALE GENOMIC DNA]</scope>
    <source>
        <strain evidence="1 2">Nyagatare</strain>
    </source>
</reference>
<dbReference type="EMBL" id="JRQI01000092">
    <property type="protein sequence ID" value="KGK56257.1"/>
    <property type="molecule type" value="Genomic_DNA"/>
</dbReference>
<dbReference type="Proteomes" id="UP000029879">
    <property type="component" value="Unassembled WGS sequence"/>
</dbReference>
<protein>
    <recommendedName>
        <fullName evidence="3">Caspase family p20 domain-containing protein</fullName>
    </recommendedName>
</protein>